<dbReference type="PANTHER" id="PTHR39624">
    <property type="entry name" value="PROTEIN INVOLVED IN RIMO-MEDIATED BETA-METHYLTHIOLATION OF RIBOSOMAL PROTEIN S12 YCAO"/>
    <property type="match status" value="1"/>
</dbReference>
<dbReference type="InterPro" id="IPR022742">
    <property type="entry name" value="Hydrolase_4"/>
</dbReference>
<dbReference type="AlphaFoldDB" id="A0A1Y5F987"/>
<reference evidence="3" key="1">
    <citation type="journal article" date="2017" name="Proc. Natl. Acad. Sci. U.S.A.">
        <title>Simulation of Deepwater Horizon oil plume reveals substrate specialization within a complex community of hydrocarbon-degraders.</title>
        <authorList>
            <person name="Hu P."/>
            <person name="Dubinsky E.A."/>
            <person name="Probst A.J."/>
            <person name="Wang J."/>
            <person name="Sieber C.M.K."/>
            <person name="Tom L.M."/>
            <person name="Gardinali P."/>
            <person name="Banfield J.F."/>
            <person name="Atlas R.M."/>
            <person name="Andersen G.L."/>
        </authorList>
    </citation>
    <scope>NUCLEOTIDE SEQUENCE [LARGE SCALE GENOMIC DNA]</scope>
</reference>
<proteinExistence type="predicted"/>
<evidence type="ECO:0000313" key="3">
    <source>
        <dbReference type="Proteomes" id="UP000196531"/>
    </source>
</evidence>
<dbReference type="ESTHER" id="9prot-a0a1y5f987">
    <property type="family name" value="Est-OsmC"/>
</dbReference>
<protein>
    <submittedName>
        <fullName evidence="2">Osmotically inducible protein C</fullName>
    </submittedName>
</protein>
<evidence type="ECO:0000259" key="1">
    <source>
        <dbReference type="Pfam" id="PF12146"/>
    </source>
</evidence>
<accession>A0A1Y5F987</accession>
<dbReference type="EMBL" id="MAAO01000006">
    <property type="protein sequence ID" value="OUR97433.1"/>
    <property type="molecule type" value="Genomic_DNA"/>
</dbReference>
<dbReference type="Pfam" id="PF12146">
    <property type="entry name" value="Hydrolase_4"/>
    <property type="match status" value="1"/>
</dbReference>
<feature type="domain" description="Serine aminopeptidase S33" evidence="1">
    <location>
        <begin position="29"/>
        <end position="134"/>
    </location>
</feature>
<dbReference type="InterPro" id="IPR029058">
    <property type="entry name" value="AB_hydrolase_fold"/>
</dbReference>
<evidence type="ECO:0000313" key="2">
    <source>
        <dbReference type="EMBL" id="OUR97433.1"/>
    </source>
</evidence>
<dbReference type="InterPro" id="IPR015946">
    <property type="entry name" value="KH_dom-like_a/b"/>
</dbReference>
<dbReference type="Proteomes" id="UP000196531">
    <property type="component" value="Unassembled WGS sequence"/>
</dbReference>
<comment type="caution">
    <text evidence="2">The sequence shown here is derived from an EMBL/GenBank/DDBJ whole genome shotgun (WGS) entry which is preliminary data.</text>
</comment>
<dbReference type="Gene3D" id="3.40.50.1820">
    <property type="entry name" value="alpha/beta hydrolase"/>
    <property type="match status" value="1"/>
</dbReference>
<dbReference type="InterPro" id="IPR036102">
    <property type="entry name" value="OsmC/Ohrsf"/>
</dbReference>
<name>A0A1Y5F987_9BACT</name>
<dbReference type="Pfam" id="PF02566">
    <property type="entry name" value="OsmC"/>
    <property type="match status" value="1"/>
</dbReference>
<organism evidence="2 3">
    <name type="scientific">Halobacteriovorax marinus</name>
    <dbReference type="NCBI Taxonomy" id="97084"/>
    <lineage>
        <taxon>Bacteria</taxon>
        <taxon>Pseudomonadati</taxon>
        <taxon>Bdellovibrionota</taxon>
        <taxon>Bacteriovoracia</taxon>
        <taxon>Bacteriovoracales</taxon>
        <taxon>Halobacteriovoraceae</taxon>
        <taxon>Halobacteriovorax</taxon>
    </lineage>
</organism>
<gene>
    <name evidence="2" type="ORF">A9Q84_13995</name>
</gene>
<dbReference type="SUPFAM" id="SSF82784">
    <property type="entry name" value="OsmC-like"/>
    <property type="match status" value="1"/>
</dbReference>
<sequence>MSAKSEKFNFVNASGETLSGRLELPMSKPKAFAIFAHCFTCSKNLLAASRISKRLTDSNIAVLRFDFTGLGNSEGDFSNTNFSSNIEDIYSAYTALTEKYQAPELLIGHSLGGTAVLQACKKLDKVKAVVSIAAPSDTLHVSDNFKTQISEIKDQGVAQVNLSGRIFNIKKQFLDDISSQKVLDGLSEQRKAFLILHSPTDNTVSIDHAAKIYQTLKHPKSFVSLDTADHLLMDKDDAEYAAQIIGSWISRYLKEVESEKIKPSTGELLVVGRPKHNFTQDIYSMTNKLVADEPKSFKGDDLGMNPYELLQAALGACTSMTMKMYADRKKWNLKDVVVELKHSKVYGEDCEDCEESKSKLDHITKKITVSGDLTPEQIDKLIAIAEKCPINKTLNSDIKIESI</sequence>
<dbReference type="Gene3D" id="3.30.300.20">
    <property type="match status" value="1"/>
</dbReference>
<dbReference type="InterPro" id="IPR003718">
    <property type="entry name" value="OsmC/Ohr_fam"/>
</dbReference>
<dbReference type="PANTHER" id="PTHR39624:SF2">
    <property type="entry name" value="OSMC-LIKE PROTEIN"/>
    <property type="match status" value="1"/>
</dbReference>
<dbReference type="SUPFAM" id="SSF53474">
    <property type="entry name" value="alpha/beta-Hydrolases"/>
    <property type="match status" value="1"/>
</dbReference>